<gene>
    <name evidence="3" type="ORF">QTO34_000717</name>
</gene>
<dbReference type="InterPro" id="IPR002156">
    <property type="entry name" value="RNaseH_domain"/>
</dbReference>
<feature type="domain" description="RNase H type-1" evidence="2">
    <location>
        <begin position="434"/>
        <end position="543"/>
    </location>
</feature>
<dbReference type="GO" id="GO:0003676">
    <property type="term" value="F:nucleic acid binding"/>
    <property type="evidence" value="ECO:0007669"/>
    <property type="project" value="InterPro"/>
</dbReference>
<dbReference type="InterPro" id="IPR036397">
    <property type="entry name" value="RNaseH_sf"/>
</dbReference>
<evidence type="ECO:0000259" key="2">
    <source>
        <dbReference type="PROSITE" id="PS50879"/>
    </source>
</evidence>
<dbReference type="InterPro" id="IPR051320">
    <property type="entry name" value="Viral_Replic_Matur_Polypro"/>
</dbReference>
<dbReference type="Pfam" id="PF00075">
    <property type="entry name" value="RNase_H"/>
    <property type="match status" value="1"/>
</dbReference>
<dbReference type="GO" id="GO:0004523">
    <property type="term" value="F:RNA-DNA hybrid ribonuclease activity"/>
    <property type="evidence" value="ECO:0007669"/>
    <property type="project" value="InterPro"/>
</dbReference>
<evidence type="ECO:0000313" key="3">
    <source>
        <dbReference type="EMBL" id="KAK1346857.1"/>
    </source>
</evidence>
<name>A0AA40ICX8_CNENI</name>
<dbReference type="Gene3D" id="3.10.20.370">
    <property type="match status" value="1"/>
</dbReference>
<dbReference type="Proteomes" id="UP001177744">
    <property type="component" value="Unassembled WGS sequence"/>
</dbReference>
<comment type="similarity">
    <text evidence="1">Belongs to the beta type-B retroviral polymerase family. HERV class-II K(HML-2) pol subfamily.</text>
</comment>
<evidence type="ECO:0000256" key="1">
    <source>
        <dbReference type="ARBA" id="ARBA00010879"/>
    </source>
</evidence>
<dbReference type="InterPro" id="IPR000477">
    <property type="entry name" value="RT_dom"/>
</dbReference>
<keyword evidence="4" id="KW-1185">Reference proteome</keyword>
<dbReference type="Pfam" id="PF17919">
    <property type="entry name" value="RT_RNaseH_2"/>
    <property type="match status" value="1"/>
</dbReference>
<dbReference type="SUPFAM" id="SSF53098">
    <property type="entry name" value="Ribonuclease H-like"/>
    <property type="match status" value="1"/>
</dbReference>
<dbReference type="InterPro" id="IPR041577">
    <property type="entry name" value="RT_RNaseH_2"/>
</dbReference>
<dbReference type="Gene3D" id="3.30.70.270">
    <property type="match status" value="1"/>
</dbReference>
<dbReference type="PROSITE" id="PS50879">
    <property type="entry name" value="RNASE_H_1"/>
    <property type="match status" value="1"/>
</dbReference>
<reference evidence="3" key="1">
    <citation type="submission" date="2023-06" db="EMBL/GenBank/DDBJ databases">
        <title>Reference genome for the Northern bat (Eptesicus nilssonii), a most northern bat species.</title>
        <authorList>
            <person name="Laine V.N."/>
            <person name="Pulliainen A.T."/>
            <person name="Lilley T.M."/>
        </authorList>
    </citation>
    <scope>NUCLEOTIDE SEQUENCE</scope>
    <source>
        <strain evidence="3">BLF_Eptnil</strain>
        <tissue evidence="3">Kidney</tissue>
    </source>
</reference>
<dbReference type="CDD" id="cd09273">
    <property type="entry name" value="RNase_HI_RT_Bel"/>
    <property type="match status" value="1"/>
</dbReference>
<dbReference type="SUPFAM" id="SSF56672">
    <property type="entry name" value="DNA/RNA polymerases"/>
    <property type="match status" value="1"/>
</dbReference>
<dbReference type="PANTHER" id="PTHR33064">
    <property type="entry name" value="POL PROTEIN"/>
    <property type="match status" value="1"/>
</dbReference>
<dbReference type="Gene3D" id="3.30.420.10">
    <property type="entry name" value="Ribonuclease H-like superfamily/Ribonuclease H"/>
    <property type="match status" value="1"/>
</dbReference>
<dbReference type="InterPro" id="IPR043128">
    <property type="entry name" value="Rev_trsase/Diguanyl_cyclase"/>
</dbReference>
<dbReference type="AlphaFoldDB" id="A0AA40ICX8"/>
<evidence type="ECO:0000313" key="4">
    <source>
        <dbReference type="Proteomes" id="UP001177744"/>
    </source>
</evidence>
<dbReference type="InterPro" id="IPR012337">
    <property type="entry name" value="RNaseH-like_sf"/>
</dbReference>
<comment type="caution">
    <text evidence="3">The sequence shown here is derived from an EMBL/GenBank/DDBJ whole genome shotgun (WGS) entry which is preliminary data.</text>
</comment>
<accession>A0AA40ICX8</accession>
<dbReference type="GO" id="GO:0006259">
    <property type="term" value="P:DNA metabolic process"/>
    <property type="evidence" value="ECO:0007669"/>
    <property type="project" value="UniProtKB-ARBA"/>
</dbReference>
<organism evidence="3 4">
    <name type="scientific">Cnephaeus nilssonii</name>
    <name type="common">Northern bat</name>
    <name type="synonym">Eptesicus nilssonii</name>
    <dbReference type="NCBI Taxonomy" id="3371016"/>
    <lineage>
        <taxon>Eukaryota</taxon>
        <taxon>Metazoa</taxon>
        <taxon>Chordata</taxon>
        <taxon>Craniata</taxon>
        <taxon>Vertebrata</taxon>
        <taxon>Euteleostomi</taxon>
        <taxon>Mammalia</taxon>
        <taxon>Eutheria</taxon>
        <taxon>Laurasiatheria</taxon>
        <taxon>Chiroptera</taxon>
        <taxon>Yangochiroptera</taxon>
        <taxon>Vespertilionidae</taxon>
        <taxon>Cnephaeus</taxon>
    </lineage>
</organism>
<protein>
    <recommendedName>
        <fullName evidence="2">RNase H type-1 domain-containing protein</fullName>
    </recommendedName>
</protein>
<proteinExistence type="inferred from homology"/>
<dbReference type="Pfam" id="PF00078">
    <property type="entry name" value="RVT_1"/>
    <property type="match status" value="1"/>
</dbReference>
<dbReference type="EMBL" id="JAULJE010000001">
    <property type="protein sequence ID" value="KAK1346857.1"/>
    <property type="molecule type" value="Genomic_DNA"/>
</dbReference>
<sequence length="543" mass="60137">MGRDLLAKVGAEITFAPDGSAQLRLKGNTPGLAKDHAPVLIDLKPGSQPVKIHQYPIPREARLGIQDLRAVNEAVITLHSALPNPYTLLGLIPSEVEWFTCLDLKDGFFCLQLAPSRQPLFAFEWENPTTGRGGGQGAVHLDQTAIGFKNSPTLFIGAPTSDLSSQDRTWDDLLVARSTGAQCWEGTRALLRLLTETGYRCLRKRHRFVRKKSIPCTRRQIWEFLGVAGFCRIWIPGFSDLARPLYEALKGEEKAPIDWSPEQENAFITIKAKLTEAPALGLPDVIRDFNLFVHENSGVALGVLTQEFGPWQRPLAYLSKQIDPVASGWPPCFRVLEAMALLVKEADKLTLGQNLNVKVPHAIVTLMEARGQHWLTHAPCSNDSVSRAVILKAVRTLNPTTFLPIAEGPPEHDCLEVLKEVYFSQPDLTDKPLQNPDLVLFMDGSSFLDEGKRGAGYAVVSNFETIEAQALPEGWSAQRTELWALVRALELSKNKCVNIYTDSCYAFATLHIHGAIYKERGLLTAGGKRIKNQNEILKLLEAV</sequence>
<dbReference type="PANTHER" id="PTHR33064:SF29">
    <property type="entry name" value="PEPTIDASE A2 DOMAIN-CONTAINING PROTEIN-RELATED"/>
    <property type="match status" value="1"/>
</dbReference>
<dbReference type="InterPro" id="IPR043502">
    <property type="entry name" value="DNA/RNA_pol_sf"/>
</dbReference>